<accession>A0A9W7GSC8</accession>
<sequence>MEHKPEKANTAADALSRKATFASISQPSGELLESIKEGLTHDPTAKNLIAFVKKGKSRRFWVEDDLLFTRGQRLFVPYFNNLRKTLMKECHDLKWAV</sequence>
<gene>
    <name evidence="1" type="ORF">HRI_000147200</name>
</gene>
<dbReference type="OrthoDB" id="1000633at2759"/>
<evidence type="ECO:0000313" key="1">
    <source>
        <dbReference type="EMBL" id="GMI64779.1"/>
    </source>
</evidence>
<dbReference type="AlphaFoldDB" id="A0A9W7GSC8"/>
<evidence type="ECO:0000313" key="2">
    <source>
        <dbReference type="Proteomes" id="UP001165190"/>
    </source>
</evidence>
<proteinExistence type="predicted"/>
<keyword evidence="2" id="KW-1185">Reference proteome</keyword>
<reference evidence="1" key="1">
    <citation type="submission" date="2023-05" db="EMBL/GenBank/DDBJ databases">
        <title>Genome and transcriptome analyses reveal genes involved in the formation of fine ridges on petal epidermal cells in Hibiscus trionum.</title>
        <authorList>
            <person name="Koshimizu S."/>
            <person name="Masuda S."/>
            <person name="Ishii T."/>
            <person name="Shirasu K."/>
            <person name="Hoshino A."/>
            <person name="Arita M."/>
        </authorList>
    </citation>
    <scope>NUCLEOTIDE SEQUENCE</scope>
    <source>
        <strain evidence="1">Hamamatsu line</strain>
    </source>
</reference>
<protein>
    <submittedName>
        <fullName evidence="1">Uncharacterized protein</fullName>
    </submittedName>
</protein>
<dbReference type="EMBL" id="BSYR01000003">
    <property type="protein sequence ID" value="GMI64779.1"/>
    <property type="molecule type" value="Genomic_DNA"/>
</dbReference>
<organism evidence="1 2">
    <name type="scientific">Hibiscus trionum</name>
    <name type="common">Flower of an hour</name>
    <dbReference type="NCBI Taxonomy" id="183268"/>
    <lineage>
        <taxon>Eukaryota</taxon>
        <taxon>Viridiplantae</taxon>
        <taxon>Streptophyta</taxon>
        <taxon>Embryophyta</taxon>
        <taxon>Tracheophyta</taxon>
        <taxon>Spermatophyta</taxon>
        <taxon>Magnoliopsida</taxon>
        <taxon>eudicotyledons</taxon>
        <taxon>Gunneridae</taxon>
        <taxon>Pentapetalae</taxon>
        <taxon>rosids</taxon>
        <taxon>malvids</taxon>
        <taxon>Malvales</taxon>
        <taxon>Malvaceae</taxon>
        <taxon>Malvoideae</taxon>
        <taxon>Hibiscus</taxon>
    </lineage>
</organism>
<name>A0A9W7GSC8_HIBTR</name>
<dbReference type="Proteomes" id="UP001165190">
    <property type="component" value="Unassembled WGS sequence"/>
</dbReference>
<comment type="caution">
    <text evidence="1">The sequence shown here is derived from an EMBL/GenBank/DDBJ whole genome shotgun (WGS) entry which is preliminary data.</text>
</comment>